<dbReference type="PANTHER" id="PTHR46403:SF1">
    <property type="entry name" value="TP53-REGULATED INHIBITOR OF APOPTOSIS 1"/>
    <property type="match status" value="1"/>
</dbReference>
<dbReference type="OrthoDB" id="19091at2759"/>
<dbReference type="GO" id="GO:0005758">
    <property type="term" value="C:mitochondrial intermembrane space"/>
    <property type="evidence" value="ECO:0007669"/>
    <property type="project" value="TreeGrafter"/>
</dbReference>
<proteinExistence type="inferred from homology"/>
<organism evidence="3 4">
    <name type="scientific">Austropuccinia psidii MF-1</name>
    <dbReference type="NCBI Taxonomy" id="1389203"/>
    <lineage>
        <taxon>Eukaryota</taxon>
        <taxon>Fungi</taxon>
        <taxon>Dikarya</taxon>
        <taxon>Basidiomycota</taxon>
        <taxon>Pucciniomycotina</taxon>
        <taxon>Pucciniomycetes</taxon>
        <taxon>Pucciniales</taxon>
        <taxon>Sphaerophragmiaceae</taxon>
        <taxon>Austropuccinia</taxon>
    </lineage>
</organism>
<evidence type="ECO:0000256" key="2">
    <source>
        <dbReference type="ARBA" id="ARBA00023157"/>
    </source>
</evidence>
<dbReference type="GO" id="GO:0005634">
    <property type="term" value="C:nucleus"/>
    <property type="evidence" value="ECO:0007669"/>
    <property type="project" value="TreeGrafter"/>
</dbReference>
<dbReference type="GO" id="GO:0045332">
    <property type="term" value="P:phospholipid translocation"/>
    <property type="evidence" value="ECO:0007669"/>
    <property type="project" value="TreeGrafter"/>
</dbReference>
<sequence>MDSLEPTCTPLKKSYDACFNQWFEKYLDSTAKYDSSVDLNRTLARGKEQYERDCGEKWRRYQSCLQEAIKSRQLQSLLEAARKDDPLIETKAIEEATNG</sequence>
<dbReference type="PANTHER" id="PTHR46403">
    <property type="entry name" value="TP53-REGULATED INHIBITOR OF APOPTOSIS 1"/>
    <property type="match status" value="1"/>
</dbReference>
<dbReference type="InterPro" id="IPR007918">
    <property type="entry name" value="MDM35_apoptosis"/>
</dbReference>
<evidence type="ECO:0000256" key="1">
    <source>
        <dbReference type="ARBA" id="ARBA00006196"/>
    </source>
</evidence>
<evidence type="ECO:0000313" key="4">
    <source>
        <dbReference type="Proteomes" id="UP000765509"/>
    </source>
</evidence>
<protein>
    <recommendedName>
        <fullName evidence="5">Mitochondrial distribution and morphology protein 35</fullName>
    </recommendedName>
</protein>
<evidence type="ECO:0008006" key="5">
    <source>
        <dbReference type="Google" id="ProtNLM"/>
    </source>
</evidence>
<name>A0A9Q3I2F0_9BASI</name>
<keyword evidence="2" id="KW-1015">Disulfide bond</keyword>
<dbReference type="GO" id="GO:1990050">
    <property type="term" value="F:phosphatidic acid transfer activity"/>
    <property type="evidence" value="ECO:0007669"/>
    <property type="project" value="TreeGrafter"/>
</dbReference>
<dbReference type="Pfam" id="PF05254">
    <property type="entry name" value="UPF0203"/>
    <property type="match status" value="1"/>
</dbReference>
<comment type="similarity">
    <text evidence="1">Belongs to the TRIAP1/MDM35 family.</text>
</comment>
<accession>A0A9Q3I2F0</accession>
<keyword evidence="4" id="KW-1185">Reference proteome</keyword>
<comment type="caution">
    <text evidence="3">The sequence shown here is derived from an EMBL/GenBank/DDBJ whole genome shotgun (WGS) entry which is preliminary data.</text>
</comment>
<dbReference type="GO" id="GO:0005829">
    <property type="term" value="C:cytosol"/>
    <property type="evidence" value="ECO:0007669"/>
    <property type="project" value="TreeGrafter"/>
</dbReference>
<dbReference type="EMBL" id="AVOT02033134">
    <property type="protein sequence ID" value="MBW0526991.1"/>
    <property type="molecule type" value="Genomic_DNA"/>
</dbReference>
<evidence type="ECO:0000313" key="3">
    <source>
        <dbReference type="EMBL" id="MBW0526991.1"/>
    </source>
</evidence>
<dbReference type="Proteomes" id="UP000765509">
    <property type="component" value="Unassembled WGS sequence"/>
</dbReference>
<dbReference type="AlphaFoldDB" id="A0A9Q3I2F0"/>
<gene>
    <name evidence="3" type="ORF">O181_066706</name>
</gene>
<reference evidence="3" key="1">
    <citation type="submission" date="2021-03" db="EMBL/GenBank/DDBJ databases">
        <title>Draft genome sequence of rust myrtle Austropuccinia psidii MF-1, a brazilian biotype.</title>
        <authorList>
            <person name="Quecine M.C."/>
            <person name="Pachon D.M.R."/>
            <person name="Bonatelli M.L."/>
            <person name="Correr F.H."/>
            <person name="Franceschini L.M."/>
            <person name="Leite T.F."/>
            <person name="Margarido G.R.A."/>
            <person name="Almeida C.A."/>
            <person name="Ferrarezi J.A."/>
            <person name="Labate C.A."/>
        </authorList>
    </citation>
    <scope>NUCLEOTIDE SEQUENCE</scope>
    <source>
        <strain evidence="3">MF-1</strain>
    </source>
</reference>